<dbReference type="PANTHER" id="PTHR43133:SF51">
    <property type="entry name" value="RNA POLYMERASE SIGMA FACTOR"/>
    <property type="match status" value="1"/>
</dbReference>
<dbReference type="GO" id="GO:0016987">
    <property type="term" value="F:sigma factor activity"/>
    <property type="evidence" value="ECO:0007669"/>
    <property type="project" value="UniProtKB-KW"/>
</dbReference>
<evidence type="ECO:0000313" key="8">
    <source>
        <dbReference type="Proteomes" id="UP000547209"/>
    </source>
</evidence>
<feature type="domain" description="RNA polymerase sigma factor 70 region 4 type 2" evidence="6">
    <location>
        <begin position="110"/>
        <end position="161"/>
    </location>
</feature>
<proteinExistence type="inferred from homology"/>
<dbReference type="GO" id="GO:0006352">
    <property type="term" value="P:DNA-templated transcription initiation"/>
    <property type="evidence" value="ECO:0007669"/>
    <property type="project" value="InterPro"/>
</dbReference>
<dbReference type="PANTHER" id="PTHR43133">
    <property type="entry name" value="RNA POLYMERASE ECF-TYPE SIGMA FACTO"/>
    <property type="match status" value="1"/>
</dbReference>
<dbReference type="NCBIfam" id="TIGR02937">
    <property type="entry name" value="sigma70-ECF"/>
    <property type="match status" value="1"/>
</dbReference>
<keyword evidence="3" id="KW-0731">Sigma factor</keyword>
<comment type="caution">
    <text evidence="7">The sequence shown here is derived from an EMBL/GenBank/DDBJ whole genome shotgun (WGS) entry which is preliminary data.</text>
</comment>
<dbReference type="SUPFAM" id="SSF88659">
    <property type="entry name" value="Sigma3 and sigma4 domains of RNA polymerase sigma factors"/>
    <property type="match status" value="1"/>
</dbReference>
<feature type="domain" description="RNA polymerase sigma-70 region 2" evidence="5">
    <location>
        <begin position="24"/>
        <end position="89"/>
    </location>
</feature>
<dbReference type="InterPro" id="IPR014284">
    <property type="entry name" value="RNA_pol_sigma-70_dom"/>
</dbReference>
<evidence type="ECO:0000256" key="3">
    <source>
        <dbReference type="ARBA" id="ARBA00023082"/>
    </source>
</evidence>
<dbReference type="Gene3D" id="1.10.1740.10">
    <property type="match status" value="1"/>
</dbReference>
<dbReference type="RefSeq" id="WP_185143835.1">
    <property type="nucleotide sequence ID" value="NZ_JACJVP010000026.1"/>
</dbReference>
<reference evidence="7 8" key="1">
    <citation type="submission" date="2020-08" db="EMBL/GenBank/DDBJ databases">
        <title>Cohnella phylogeny.</title>
        <authorList>
            <person name="Dunlap C."/>
        </authorList>
    </citation>
    <scope>NUCLEOTIDE SEQUENCE [LARGE SCALE GENOMIC DNA]</scope>
    <source>
        <strain evidence="7 8">DSM 28246</strain>
    </source>
</reference>
<keyword evidence="4" id="KW-0804">Transcription</keyword>
<evidence type="ECO:0000256" key="1">
    <source>
        <dbReference type="ARBA" id="ARBA00010641"/>
    </source>
</evidence>
<dbReference type="SUPFAM" id="SSF88946">
    <property type="entry name" value="Sigma2 domain of RNA polymerase sigma factors"/>
    <property type="match status" value="1"/>
</dbReference>
<dbReference type="InterPro" id="IPR013325">
    <property type="entry name" value="RNA_pol_sigma_r2"/>
</dbReference>
<dbReference type="InterPro" id="IPR013249">
    <property type="entry name" value="RNA_pol_sigma70_r4_t2"/>
</dbReference>
<dbReference type="Proteomes" id="UP000547209">
    <property type="component" value="Unassembled WGS sequence"/>
</dbReference>
<name>A0A7X0RRX7_9BACL</name>
<evidence type="ECO:0000259" key="6">
    <source>
        <dbReference type="Pfam" id="PF08281"/>
    </source>
</evidence>
<gene>
    <name evidence="7" type="ORF">H7C19_16890</name>
</gene>
<dbReference type="InterPro" id="IPR013324">
    <property type="entry name" value="RNA_pol_sigma_r3/r4-like"/>
</dbReference>
<accession>A0A7X0RRX7</accession>
<dbReference type="Gene3D" id="1.10.10.10">
    <property type="entry name" value="Winged helix-like DNA-binding domain superfamily/Winged helix DNA-binding domain"/>
    <property type="match status" value="1"/>
</dbReference>
<organism evidence="7 8">
    <name type="scientific">Cohnella nanjingensis</name>
    <dbReference type="NCBI Taxonomy" id="1387779"/>
    <lineage>
        <taxon>Bacteria</taxon>
        <taxon>Bacillati</taxon>
        <taxon>Bacillota</taxon>
        <taxon>Bacilli</taxon>
        <taxon>Bacillales</taxon>
        <taxon>Paenibacillaceae</taxon>
        <taxon>Cohnella</taxon>
    </lineage>
</organism>
<evidence type="ECO:0000256" key="4">
    <source>
        <dbReference type="ARBA" id="ARBA00023163"/>
    </source>
</evidence>
<dbReference type="InterPro" id="IPR036388">
    <property type="entry name" value="WH-like_DNA-bd_sf"/>
</dbReference>
<dbReference type="InterPro" id="IPR007627">
    <property type="entry name" value="RNA_pol_sigma70_r2"/>
</dbReference>
<evidence type="ECO:0000259" key="5">
    <source>
        <dbReference type="Pfam" id="PF04542"/>
    </source>
</evidence>
<evidence type="ECO:0000256" key="2">
    <source>
        <dbReference type="ARBA" id="ARBA00023015"/>
    </source>
</evidence>
<keyword evidence="2" id="KW-0805">Transcription regulation</keyword>
<dbReference type="InterPro" id="IPR039425">
    <property type="entry name" value="RNA_pol_sigma-70-like"/>
</dbReference>
<dbReference type="Pfam" id="PF08281">
    <property type="entry name" value="Sigma70_r4_2"/>
    <property type="match status" value="1"/>
</dbReference>
<keyword evidence="8" id="KW-1185">Reference proteome</keyword>
<protein>
    <submittedName>
        <fullName evidence="7">Sigma-70 family RNA polymerase sigma factor</fullName>
    </submittedName>
</protein>
<dbReference type="EMBL" id="JACJVP010000026">
    <property type="protein sequence ID" value="MBB6672358.1"/>
    <property type="molecule type" value="Genomic_DNA"/>
</dbReference>
<evidence type="ECO:0000313" key="7">
    <source>
        <dbReference type="EMBL" id="MBB6672358.1"/>
    </source>
</evidence>
<dbReference type="Pfam" id="PF04542">
    <property type="entry name" value="Sigma70_r2"/>
    <property type="match status" value="1"/>
</dbReference>
<comment type="similarity">
    <text evidence="1">Belongs to the sigma-70 factor family. ECF subfamily.</text>
</comment>
<dbReference type="GO" id="GO:0003677">
    <property type="term" value="F:DNA binding"/>
    <property type="evidence" value="ECO:0007669"/>
    <property type="project" value="InterPro"/>
</dbReference>
<dbReference type="AlphaFoldDB" id="A0A7X0RRX7"/>
<sequence>MPDLAWDTDVRLARDGDREAFSRLVREFSGEMYRMARTLLRSDEDCADALQEAILQAYRGVTKLREPDFFKTWMMRILIRECQRIGRRRSVSLSEVWAEESAEMTMPDLDLRAAVGRLDEPLRTLVRLHYLADVPLNRLAEWMDIPEGTLKSRLHRARKQLAVWLEDTEERGMGYELH</sequence>